<dbReference type="InterPro" id="IPR000253">
    <property type="entry name" value="FHA_dom"/>
</dbReference>
<dbReference type="SMART" id="SM00220">
    <property type="entry name" value="S_TKc"/>
    <property type="match status" value="1"/>
</dbReference>
<accession>A0ABR1LZD7</accession>
<feature type="binding site" evidence="7">
    <location>
        <position position="273"/>
    </location>
    <ligand>
        <name>ATP</name>
        <dbReference type="ChEBI" id="CHEBI:30616"/>
    </ligand>
</feature>
<dbReference type="SUPFAM" id="SSF56112">
    <property type="entry name" value="Protein kinase-like (PK-like)"/>
    <property type="match status" value="1"/>
</dbReference>
<evidence type="ECO:0000256" key="4">
    <source>
        <dbReference type="ARBA" id="ARBA00022741"/>
    </source>
</evidence>
<dbReference type="InterPro" id="IPR000719">
    <property type="entry name" value="Prot_kinase_dom"/>
</dbReference>
<evidence type="ECO:0000256" key="6">
    <source>
        <dbReference type="ARBA" id="ARBA00022840"/>
    </source>
</evidence>
<dbReference type="EMBL" id="JBBPDW010000028">
    <property type="protein sequence ID" value="KAK7539132.1"/>
    <property type="molecule type" value="Genomic_DNA"/>
</dbReference>
<evidence type="ECO:0000256" key="1">
    <source>
        <dbReference type="ARBA" id="ARBA00005575"/>
    </source>
</evidence>
<feature type="domain" description="Protein kinase" evidence="10">
    <location>
        <begin position="244"/>
        <end position="494"/>
    </location>
</feature>
<dbReference type="Gene3D" id="1.10.510.10">
    <property type="entry name" value="Transferase(Phosphotransferase) domain 1"/>
    <property type="match status" value="1"/>
</dbReference>
<feature type="compositionally biased region" description="Polar residues" evidence="8">
    <location>
        <begin position="569"/>
        <end position="582"/>
    </location>
</feature>
<keyword evidence="6 7" id="KW-0067">ATP-binding</keyword>
<dbReference type="Pfam" id="PF00069">
    <property type="entry name" value="Pkinase"/>
    <property type="match status" value="1"/>
</dbReference>
<evidence type="ECO:0000313" key="11">
    <source>
        <dbReference type="EMBL" id="KAK7539132.1"/>
    </source>
</evidence>
<reference evidence="11 12" key="1">
    <citation type="submission" date="2024-04" db="EMBL/GenBank/DDBJ databases">
        <title>Phyllosticta paracitricarpa is synonymous to the EU quarantine fungus P. citricarpa based on phylogenomic analyses.</title>
        <authorList>
            <consortium name="Lawrence Berkeley National Laboratory"/>
            <person name="Van Ingen-Buijs V.A."/>
            <person name="Van Westerhoven A.C."/>
            <person name="Haridas S."/>
            <person name="Skiadas P."/>
            <person name="Martin F."/>
            <person name="Groenewald J.Z."/>
            <person name="Crous P.W."/>
            <person name="Seidl M.F."/>
        </authorList>
    </citation>
    <scope>NUCLEOTIDE SEQUENCE [LARGE SCALE GENOMIC DNA]</scope>
    <source>
        <strain evidence="11 12">CBS 122670</strain>
    </source>
</reference>
<keyword evidence="5" id="KW-0418">Kinase</keyword>
<dbReference type="Gene3D" id="2.60.200.20">
    <property type="match status" value="1"/>
</dbReference>
<keyword evidence="3" id="KW-0808">Transferase</keyword>
<evidence type="ECO:0000256" key="7">
    <source>
        <dbReference type="PROSITE-ProRule" id="PRU10141"/>
    </source>
</evidence>
<name>A0ABR1LZD7_9PEZI</name>
<dbReference type="PROSITE" id="PS00108">
    <property type="entry name" value="PROTEIN_KINASE_ST"/>
    <property type="match status" value="1"/>
</dbReference>
<feature type="compositionally biased region" description="Polar residues" evidence="8">
    <location>
        <begin position="769"/>
        <end position="778"/>
    </location>
</feature>
<dbReference type="PROSITE" id="PS50006">
    <property type="entry name" value="FHA_DOMAIN"/>
    <property type="match status" value="1"/>
</dbReference>
<dbReference type="InterPro" id="IPR008271">
    <property type="entry name" value="Ser/Thr_kinase_AS"/>
</dbReference>
<feature type="region of interest" description="Disordered" evidence="8">
    <location>
        <begin position="215"/>
        <end position="238"/>
    </location>
</feature>
<sequence length="831" mass="91933">MFDLNVFAVLTPYDKSQAAIQASRLRVNNHFRLWPKRETLPGANRDFSRDSTANPTSEDDDDVQKYEDGLLLKFNDLPNLKYAKEGWRFGTSSRLNDVALQATGRDIDHAVKKVSRHHFSIMIDDNLRVFLHDSSSGGMSVGFDGQNDTRKKNHFTWLLSLPPGENIWDEVVINVPDKGGFRFQIQFPHHKTRNPTYIARLKEFVRMSKTQPPSIEVLGLGPEPEKPTPAMSMPVSGGKGRMKYTAKGILGRGGFGIVRKIVDLEDGQVFAVKELIKNTSSRMDMFKNEVRMMMDNEHPNILRVVDFDEGPTASLTLEYCPLGSLQANPPRSTDLDSIVSILRQTLMGLSYMHGRNYAHRDLKPDNILIKRASPLTIAISDFGLAKNFTSELTSACGTLPFAAPEIESGSYDGPLVDIWSTGIMMLFFLNKIENIRQPSKFETIPGFAKRLGPMVAGFEKSNSALERLLASMLRLNPLHRLNANQCLHFGHVECLFQLSGGQCENGPAYGGPKETILAPQPADWYDNSGKTCSEFPKLSSNALRHIADHSFNSRGDQGTVTASRNIADQLSNPGSVQGTSTAARHPVDRSFKSERVQSASITPKHPANQIPNMSINNESGHITEEDPFKAFIRTSQFDVSTGRAPFSHEKTTRPQASQAPLDTAFFQVHTGNPQAPQGSSERPANLKYNTATQKFLKDLSNQQTPQVMTNDQKNSQKPNNFVDPKLLAVEKGKGAGNALQAPPQRTERSRSRSPGPANNKNDKTESRISKPSNSTARVTRSAAALERAAQQYQPYPVPSARGSQAHLVQGSKSRDTPEKSSGGISRLWGRK</sequence>
<dbReference type="InterPro" id="IPR011009">
    <property type="entry name" value="Kinase-like_dom_sf"/>
</dbReference>
<dbReference type="PROSITE" id="PS00107">
    <property type="entry name" value="PROTEIN_KINASE_ATP"/>
    <property type="match status" value="1"/>
</dbReference>
<evidence type="ECO:0000313" key="12">
    <source>
        <dbReference type="Proteomes" id="UP001365128"/>
    </source>
</evidence>
<dbReference type="InterPro" id="IPR008984">
    <property type="entry name" value="SMAD_FHA_dom_sf"/>
</dbReference>
<feature type="region of interest" description="Disordered" evidence="8">
    <location>
        <begin position="569"/>
        <end position="612"/>
    </location>
</feature>
<dbReference type="PANTHER" id="PTHR24345">
    <property type="entry name" value="SERINE/THREONINE-PROTEIN KINASE PLK"/>
    <property type="match status" value="1"/>
</dbReference>
<comment type="similarity">
    <text evidence="1">Belongs to the protein kinase superfamily. CAMK Ser/Thr protein kinase family. CHEK2 subfamily.</text>
</comment>
<evidence type="ECO:0000259" key="10">
    <source>
        <dbReference type="PROSITE" id="PS50011"/>
    </source>
</evidence>
<feature type="region of interest" description="Disordered" evidence="8">
    <location>
        <begin position="734"/>
        <end position="831"/>
    </location>
</feature>
<evidence type="ECO:0000256" key="2">
    <source>
        <dbReference type="ARBA" id="ARBA00022527"/>
    </source>
</evidence>
<comment type="caution">
    <text evidence="11">The sequence shown here is derived from an EMBL/GenBank/DDBJ whole genome shotgun (WGS) entry which is preliminary data.</text>
</comment>
<keyword evidence="2" id="KW-0723">Serine/threonine-protein kinase</keyword>
<keyword evidence="12" id="KW-1185">Reference proteome</keyword>
<feature type="domain" description="FHA" evidence="9">
    <location>
        <begin position="87"/>
        <end position="141"/>
    </location>
</feature>
<evidence type="ECO:0000256" key="5">
    <source>
        <dbReference type="ARBA" id="ARBA00022777"/>
    </source>
</evidence>
<proteinExistence type="inferred from homology"/>
<dbReference type="SUPFAM" id="SSF49879">
    <property type="entry name" value="SMAD/FHA domain"/>
    <property type="match status" value="1"/>
</dbReference>
<dbReference type="Proteomes" id="UP001365128">
    <property type="component" value="Unassembled WGS sequence"/>
</dbReference>
<evidence type="ECO:0000256" key="8">
    <source>
        <dbReference type="SAM" id="MobiDB-lite"/>
    </source>
</evidence>
<dbReference type="PROSITE" id="PS50011">
    <property type="entry name" value="PROTEIN_KINASE_DOM"/>
    <property type="match status" value="1"/>
</dbReference>
<feature type="region of interest" description="Disordered" evidence="8">
    <location>
        <begin position="42"/>
        <end position="62"/>
    </location>
</feature>
<feature type="compositionally biased region" description="Basic and acidic residues" evidence="8">
    <location>
        <begin position="585"/>
        <end position="595"/>
    </location>
</feature>
<evidence type="ECO:0000256" key="3">
    <source>
        <dbReference type="ARBA" id="ARBA00022679"/>
    </source>
</evidence>
<dbReference type="InterPro" id="IPR017441">
    <property type="entry name" value="Protein_kinase_ATP_BS"/>
</dbReference>
<evidence type="ECO:0000259" key="9">
    <source>
        <dbReference type="PROSITE" id="PS50006"/>
    </source>
</evidence>
<protein>
    <submittedName>
        <fullName evidence="11">Uncharacterized protein</fullName>
    </submittedName>
</protein>
<dbReference type="PANTHER" id="PTHR24345:SF0">
    <property type="entry name" value="CELL CYCLE SERINE_THREONINE-PROTEIN KINASE CDC5_MSD2"/>
    <property type="match status" value="1"/>
</dbReference>
<organism evidence="11 12">
    <name type="scientific">Phyllosticta citricarpa</name>
    <dbReference type="NCBI Taxonomy" id="55181"/>
    <lineage>
        <taxon>Eukaryota</taxon>
        <taxon>Fungi</taxon>
        <taxon>Dikarya</taxon>
        <taxon>Ascomycota</taxon>
        <taxon>Pezizomycotina</taxon>
        <taxon>Dothideomycetes</taxon>
        <taxon>Dothideomycetes incertae sedis</taxon>
        <taxon>Botryosphaeriales</taxon>
        <taxon>Phyllostictaceae</taxon>
        <taxon>Phyllosticta</taxon>
    </lineage>
</organism>
<gene>
    <name evidence="11" type="ORF">IWX46DRAFT_642691</name>
</gene>
<keyword evidence="4 7" id="KW-0547">Nucleotide-binding</keyword>